<keyword evidence="2" id="KW-0808">Transferase</keyword>
<comment type="caution">
    <text evidence="2">The sequence shown here is derived from an EMBL/GenBank/DDBJ whole genome shotgun (WGS) entry which is preliminary data.</text>
</comment>
<sequence>MPRRYVDRYGDRSTDRFVDRQDAGRALAARLTDADGTRAIVLALPRGGVPVAAVVASALGAPLDVIVVRKVGVPGQSELAMGALASIAGSVVEVRNDSVLRSVGPDALRRFDEVAAVERAELERRQESYRAGLAPLTVRGSDVILVDDGIATGATMRAAIMALATSGPASVTVAVPVAPADTVAELEALVDRVVCVRVPEPFWAVGQAYLDFTQTTDAEVRRLLRA</sequence>
<dbReference type="RefSeq" id="WP_104095292.1">
    <property type="nucleotide sequence ID" value="NZ_JACHBP010000001.1"/>
</dbReference>
<organism evidence="2 3">
    <name type="scientific">Terrimesophilobacter mesophilus</name>
    <dbReference type="NCBI Taxonomy" id="433647"/>
    <lineage>
        <taxon>Bacteria</taxon>
        <taxon>Bacillati</taxon>
        <taxon>Actinomycetota</taxon>
        <taxon>Actinomycetes</taxon>
        <taxon>Micrococcales</taxon>
        <taxon>Microbacteriaceae</taxon>
        <taxon>Terrimesophilobacter</taxon>
    </lineage>
</organism>
<name>A0A4R8V992_9MICO</name>
<dbReference type="OrthoDB" id="9810066at2"/>
<dbReference type="Proteomes" id="UP000298488">
    <property type="component" value="Unassembled WGS sequence"/>
</dbReference>
<dbReference type="CDD" id="cd06223">
    <property type="entry name" value="PRTases_typeI"/>
    <property type="match status" value="1"/>
</dbReference>
<evidence type="ECO:0000259" key="1">
    <source>
        <dbReference type="Pfam" id="PF00156"/>
    </source>
</evidence>
<dbReference type="GO" id="GO:0016757">
    <property type="term" value="F:glycosyltransferase activity"/>
    <property type="evidence" value="ECO:0007669"/>
    <property type="project" value="UniProtKB-KW"/>
</dbReference>
<gene>
    <name evidence="2" type="ORF">E3N84_04740</name>
</gene>
<evidence type="ECO:0000313" key="2">
    <source>
        <dbReference type="EMBL" id="TFB79419.1"/>
    </source>
</evidence>
<dbReference type="SUPFAM" id="SSF53271">
    <property type="entry name" value="PRTase-like"/>
    <property type="match status" value="1"/>
</dbReference>
<dbReference type="InterPro" id="IPR029057">
    <property type="entry name" value="PRTase-like"/>
</dbReference>
<feature type="domain" description="Phosphoribosyltransferase" evidence="1">
    <location>
        <begin position="22"/>
        <end position="211"/>
    </location>
</feature>
<keyword evidence="2" id="KW-0328">Glycosyltransferase</keyword>
<proteinExistence type="predicted"/>
<accession>A0A4R8V992</accession>
<evidence type="ECO:0000313" key="3">
    <source>
        <dbReference type="Proteomes" id="UP000298488"/>
    </source>
</evidence>
<dbReference type="Gene3D" id="3.30.1310.20">
    <property type="entry name" value="PRTase-like"/>
    <property type="match status" value="1"/>
</dbReference>
<dbReference type="AlphaFoldDB" id="A0A4R8V992"/>
<dbReference type="EMBL" id="SOFI01000003">
    <property type="protein sequence ID" value="TFB79419.1"/>
    <property type="molecule type" value="Genomic_DNA"/>
</dbReference>
<reference evidence="2 3" key="1">
    <citation type="submission" date="2019-03" db="EMBL/GenBank/DDBJ databases">
        <title>Genomics of glacier-inhabiting Cryobacterium strains.</title>
        <authorList>
            <person name="Liu Q."/>
            <person name="Xin Y.-H."/>
        </authorList>
    </citation>
    <scope>NUCLEOTIDE SEQUENCE [LARGE SCALE GENOMIC DNA]</scope>
    <source>
        <strain evidence="2 3">CGMCC 1.10440</strain>
    </source>
</reference>
<protein>
    <submittedName>
        <fullName evidence="2">Phosphoribosyltransferase</fullName>
    </submittedName>
</protein>
<dbReference type="Gene3D" id="3.40.50.2020">
    <property type="match status" value="1"/>
</dbReference>
<keyword evidence="3" id="KW-1185">Reference proteome</keyword>
<dbReference type="InterPro" id="IPR000836">
    <property type="entry name" value="PRTase_dom"/>
</dbReference>
<dbReference type="Pfam" id="PF00156">
    <property type="entry name" value="Pribosyltran"/>
    <property type="match status" value="1"/>
</dbReference>